<comment type="pathway">
    <text evidence="3">Sphingolipid metabolism.</text>
</comment>
<dbReference type="Gene3D" id="3.90.1150.10">
    <property type="entry name" value="Aspartate Aminotransferase, domain 1"/>
    <property type="match status" value="1"/>
</dbReference>
<dbReference type="InParanoid" id="A0A1D2VHM8"/>
<dbReference type="GO" id="GO:0030170">
    <property type="term" value="F:pyridoxal phosphate binding"/>
    <property type="evidence" value="ECO:0007669"/>
    <property type="project" value="InterPro"/>
</dbReference>
<comment type="cofactor">
    <cofactor evidence="1">
        <name>pyridoxal 5'-phosphate</name>
        <dbReference type="ChEBI" id="CHEBI:597326"/>
    </cofactor>
</comment>
<keyword evidence="7" id="KW-0663">Pyridoxal phosphate</keyword>
<accession>A0A1D2VHM8</accession>
<dbReference type="Gene3D" id="3.40.640.10">
    <property type="entry name" value="Type I PLP-dependent aspartate aminotransferase-like (Major domain)"/>
    <property type="match status" value="1"/>
</dbReference>
<evidence type="ECO:0000259" key="11">
    <source>
        <dbReference type="Pfam" id="PF00155"/>
    </source>
</evidence>
<evidence type="ECO:0000313" key="12">
    <source>
        <dbReference type="EMBL" id="ODV61164.1"/>
    </source>
</evidence>
<dbReference type="Proteomes" id="UP000095038">
    <property type="component" value="Unassembled WGS sequence"/>
</dbReference>
<dbReference type="InterPro" id="IPR004839">
    <property type="entry name" value="Aminotransferase_I/II_large"/>
</dbReference>
<dbReference type="EC" id="2.3.1.50" evidence="5"/>
<keyword evidence="13" id="KW-1185">Reference proteome</keyword>
<evidence type="ECO:0000313" key="13">
    <source>
        <dbReference type="Proteomes" id="UP000095038"/>
    </source>
</evidence>
<reference evidence="13" key="1">
    <citation type="submission" date="2016-05" db="EMBL/GenBank/DDBJ databases">
        <title>Comparative genomics of biotechnologically important yeasts.</title>
        <authorList>
            <consortium name="DOE Joint Genome Institute"/>
            <person name="Riley R."/>
            <person name="Haridas S."/>
            <person name="Wolfe K.H."/>
            <person name="Lopes M.R."/>
            <person name="Hittinger C.T."/>
            <person name="Goker M."/>
            <person name="Salamov A."/>
            <person name="Wisecaver J."/>
            <person name="Long T.M."/>
            <person name="Aerts A.L."/>
            <person name="Barry K."/>
            <person name="Choi C."/>
            <person name="Clum A."/>
            <person name="Coughlan A.Y."/>
            <person name="Deshpande S."/>
            <person name="Douglass A.P."/>
            <person name="Hanson S.J."/>
            <person name="Klenk H.-P."/>
            <person name="Labutti K."/>
            <person name="Lapidus A."/>
            <person name="Lindquist E."/>
            <person name="Lipzen A."/>
            <person name="Meier-Kolthoff J.P."/>
            <person name="Ohm R.A."/>
            <person name="Otillar R.P."/>
            <person name="Pangilinan J."/>
            <person name="Peng Y."/>
            <person name="Rokas A."/>
            <person name="Rosa C.A."/>
            <person name="Scheuner C."/>
            <person name="Sibirny A.A."/>
            <person name="Slot J.C."/>
            <person name="Stielow J.B."/>
            <person name="Sun H."/>
            <person name="Kurtzman C.P."/>
            <person name="Blackwell M."/>
            <person name="Grigoriev I.V."/>
            <person name="Jeffries T.W."/>
        </authorList>
    </citation>
    <scope>NUCLEOTIDE SEQUENCE [LARGE SCALE GENOMIC DNA]</scope>
    <source>
        <strain evidence="13">DSM 1968</strain>
    </source>
</reference>
<evidence type="ECO:0000256" key="9">
    <source>
        <dbReference type="ARBA" id="ARBA00023098"/>
    </source>
</evidence>
<evidence type="ECO:0000256" key="7">
    <source>
        <dbReference type="ARBA" id="ARBA00022898"/>
    </source>
</evidence>
<dbReference type="EMBL" id="KV454480">
    <property type="protein sequence ID" value="ODV61164.1"/>
    <property type="molecule type" value="Genomic_DNA"/>
</dbReference>
<dbReference type="SUPFAM" id="SSF53383">
    <property type="entry name" value="PLP-dependent transferases"/>
    <property type="match status" value="1"/>
</dbReference>
<dbReference type="Pfam" id="PF00155">
    <property type="entry name" value="Aminotran_1_2"/>
    <property type="match status" value="1"/>
</dbReference>
<evidence type="ECO:0000256" key="2">
    <source>
        <dbReference type="ARBA" id="ARBA00004760"/>
    </source>
</evidence>
<dbReference type="FunCoup" id="A0A1D2VHM8">
    <property type="interactions" value="892"/>
</dbReference>
<dbReference type="PANTHER" id="PTHR13693:SF2">
    <property type="entry name" value="SERINE PALMITOYLTRANSFERASE 1"/>
    <property type="match status" value="1"/>
</dbReference>
<evidence type="ECO:0000256" key="6">
    <source>
        <dbReference type="ARBA" id="ARBA00022679"/>
    </source>
</evidence>
<dbReference type="GO" id="GO:0017059">
    <property type="term" value="C:serine palmitoyltransferase complex"/>
    <property type="evidence" value="ECO:0007669"/>
    <property type="project" value="EnsemblFungi"/>
</dbReference>
<dbReference type="InterPro" id="IPR015421">
    <property type="entry name" value="PyrdxlP-dep_Trfase_major"/>
</dbReference>
<sequence length="656" mass="74723">MNSTVVTSHSIILPEWTNDILFYSFEIFQKLLKLIESLPGGVILIRYIKSSYQNDPFRSILEIFLVLFALRYFISPKYSIEKQKNNLHLSKREIDDLCNEWVPEPLVDDLTPSEAYLLKNIPIVDGRISNKINLLENPYLSNSPHNNDIKYADNKQEFKGKISISDNLENVINLASNDFLNLNNNPYLKSEAAKVIRSRGVGACGPPGFYGTQDIHVRLENDLADYFGAEKAIIYGQDFCTAESIIPVFLKRGDYCLVDSGVNLSIQKAVIISRCKAIWFNHNDLNHLVQILEDLKDDLANQKNPIPRKFIITEGLFANTGDFPDLPKLVQIKNDYKFRLFIDESFSIGVLGKSGKGLCEHFNVDRKNVEITTGSMANSFASAGGFCIGEKPMVFYQRIASSAYCFSAALPPYLARTTSCSMEVISKSYRDQINSNGLKKSIVSKLQANCQLFHNALSNNSNILNFFKIVSTKESPVIHLVFNSDYKKILKLPNFYINENNKYAKLINEQLDELNEFNEPNKLNDKSGSNAAAIKSERIDYYSNPTFKKHHTLKEIQAELSPYDYYNIENFLIVKIVNKLLYDHHILVYASPRILRHEVIKMTPDLKINVHSNLDSTSIEDIINKLSQVILETCNNIKSFQDLKKIFDDENGISKY</sequence>
<dbReference type="InterPro" id="IPR015424">
    <property type="entry name" value="PyrdxlP-dep_Trfase"/>
</dbReference>
<protein>
    <recommendedName>
        <fullName evidence="5">serine C-palmitoyltransferase</fullName>
        <ecNumber evidence="5">2.3.1.50</ecNumber>
    </recommendedName>
</protein>
<proteinExistence type="inferred from homology"/>
<comment type="similarity">
    <text evidence="4">Belongs to the class-II pyridoxal-phosphate-dependent aminotransferase family.</text>
</comment>
<evidence type="ECO:0000256" key="1">
    <source>
        <dbReference type="ARBA" id="ARBA00001933"/>
    </source>
</evidence>
<keyword evidence="6 12" id="KW-0808">Transferase</keyword>
<evidence type="ECO:0000256" key="8">
    <source>
        <dbReference type="ARBA" id="ARBA00022919"/>
    </source>
</evidence>
<dbReference type="GO" id="GO:0005783">
    <property type="term" value="C:endoplasmic reticulum"/>
    <property type="evidence" value="ECO:0007669"/>
    <property type="project" value="EnsemblFungi"/>
</dbReference>
<organism evidence="12 13">
    <name type="scientific">Ascoidea rubescens DSM 1968</name>
    <dbReference type="NCBI Taxonomy" id="1344418"/>
    <lineage>
        <taxon>Eukaryota</taxon>
        <taxon>Fungi</taxon>
        <taxon>Dikarya</taxon>
        <taxon>Ascomycota</taxon>
        <taxon>Saccharomycotina</taxon>
        <taxon>Saccharomycetes</taxon>
        <taxon>Ascoideaceae</taxon>
        <taxon>Ascoidea</taxon>
    </lineage>
</organism>
<dbReference type="InterPro" id="IPR050087">
    <property type="entry name" value="AON_synthase_class-II"/>
</dbReference>
<dbReference type="OrthoDB" id="3168162at2759"/>
<comment type="pathway">
    <text evidence="2">Lipid metabolism; sphingolipid metabolism.</text>
</comment>
<dbReference type="RefSeq" id="XP_020047471.1">
    <property type="nucleotide sequence ID" value="XM_020193250.1"/>
</dbReference>
<keyword evidence="10" id="KW-0012">Acyltransferase</keyword>
<keyword evidence="9" id="KW-0443">Lipid metabolism</keyword>
<name>A0A1D2VHM8_9ASCO</name>
<dbReference type="AlphaFoldDB" id="A0A1D2VHM8"/>
<dbReference type="STRING" id="1344418.A0A1D2VHM8"/>
<gene>
    <name evidence="12" type="ORF">ASCRUDRAFT_75877</name>
</gene>
<dbReference type="GO" id="GO:0004758">
    <property type="term" value="F:serine C-palmitoyltransferase activity"/>
    <property type="evidence" value="ECO:0007669"/>
    <property type="project" value="EnsemblFungi"/>
</dbReference>
<dbReference type="GO" id="GO:0016020">
    <property type="term" value="C:membrane"/>
    <property type="evidence" value="ECO:0007669"/>
    <property type="project" value="GOC"/>
</dbReference>
<dbReference type="GO" id="GO:0046512">
    <property type="term" value="P:sphingosine biosynthetic process"/>
    <property type="evidence" value="ECO:0007669"/>
    <property type="project" value="TreeGrafter"/>
</dbReference>
<evidence type="ECO:0000256" key="10">
    <source>
        <dbReference type="ARBA" id="ARBA00023315"/>
    </source>
</evidence>
<dbReference type="GeneID" id="30966886"/>
<evidence type="ECO:0000256" key="4">
    <source>
        <dbReference type="ARBA" id="ARBA00008392"/>
    </source>
</evidence>
<dbReference type="PANTHER" id="PTHR13693">
    <property type="entry name" value="CLASS II AMINOTRANSFERASE/8-AMINO-7-OXONONANOATE SYNTHASE"/>
    <property type="match status" value="1"/>
</dbReference>
<evidence type="ECO:0000256" key="5">
    <source>
        <dbReference type="ARBA" id="ARBA00013220"/>
    </source>
</evidence>
<feature type="domain" description="Aminotransferase class I/classII large" evidence="11">
    <location>
        <begin position="170"/>
        <end position="457"/>
    </location>
</feature>
<dbReference type="InterPro" id="IPR015422">
    <property type="entry name" value="PyrdxlP-dep_Trfase_small"/>
</dbReference>
<dbReference type="GO" id="GO:0046513">
    <property type="term" value="P:ceramide biosynthetic process"/>
    <property type="evidence" value="ECO:0007669"/>
    <property type="project" value="TreeGrafter"/>
</dbReference>
<evidence type="ECO:0000256" key="3">
    <source>
        <dbReference type="ARBA" id="ARBA00004991"/>
    </source>
</evidence>
<keyword evidence="8" id="KW-0746">Sphingolipid metabolism</keyword>